<evidence type="ECO:0000256" key="1">
    <source>
        <dbReference type="SAM" id="MobiDB-lite"/>
    </source>
</evidence>
<protein>
    <submittedName>
        <fullName evidence="2">Uncharacterized protein</fullName>
    </submittedName>
</protein>
<dbReference type="AlphaFoldDB" id="A0A7C1SD88"/>
<proteinExistence type="predicted"/>
<feature type="compositionally biased region" description="Gly residues" evidence="1">
    <location>
        <begin position="13"/>
        <end position="23"/>
    </location>
</feature>
<accession>A0A7C1SD88</accession>
<sequence>MYPGSPCPPGSSPEGGVGDGAGSSGDIVAKLARVFQEIKINAVAGMSTAEKGTGGVDED</sequence>
<feature type="compositionally biased region" description="Pro residues" evidence="1">
    <location>
        <begin position="1"/>
        <end position="11"/>
    </location>
</feature>
<evidence type="ECO:0000313" key="2">
    <source>
        <dbReference type="EMBL" id="HEA87446.1"/>
    </source>
</evidence>
<dbReference type="EMBL" id="DSTU01000002">
    <property type="protein sequence ID" value="HFJ53251.1"/>
    <property type="molecule type" value="Genomic_DNA"/>
</dbReference>
<gene>
    <name evidence="2" type="ORF">ENP94_05480</name>
    <name evidence="3" type="ORF">ENS16_00975</name>
</gene>
<reference evidence="2" key="1">
    <citation type="journal article" date="2020" name="mSystems">
        <title>Genome- and Community-Level Interaction Insights into Carbon Utilization and Element Cycling Functions of Hydrothermarchaeota in Hydrothermal Sediment.</title>
        <authorList>
            <person name="Zhou Z."/>
            <person name="Liu Y."/>
            <person name="Xu W."/>
            <person name="Pan J."/>
            <person name="Luo Z.H."/>
            <person name="Li M."/>
        </authorList>
    </citation>
    <scope>NUCLEOTIDE SEQUENCE [LARGE SCALE GENOMIC DNA]</scope>
    <source>
        <strain evidence="2">SpSt-265</strain>
        <strain evidence="3">SpSt-465</strain>
    </source>
</reference>
<evidence type="ECO:0000313" key="3">
    <source>
        <dbReference type="EMBL" id="HFJ53251.1"/>
    </source>
</evidence>
<name>A0A7C1SD88_UNCW3</name>
<feature type="region of interest" description="Disordered" evidence="1">
    <location>
        <begin position="1"/>
        <end position="23"/>
    </location>
</feature>
<dbReference type="EMBL" id="DSLG01000006">
    <property type="protein sequence ID" value="HEA87446.1"/>
    <property type="molecule type" value="Genomic_DNA"/>
</dbReference>
<comment type="caution">
    <text evidence="2">The sequence shown here is derived from an EMBL/GenBank/DDBJ whole genome shotgun (WGS) entry which is preliminary data.</text>
</comment>
<organism evidence="2">
    <name type="scientific">candidate division WOR-3 bacterium</name>
    <dbReference type="NCBI Taxonomy" id="2052148"/>
    <lineage>
        <taxon>Bacteria</taxon>
        <taxon>Bacteria division WOR-3</taxon>
    </lineage>
</organism>